<gene>
    <name evidence="5" type="ORF">M501DRAFT_943911</name>
</gene>
<dbReference type="Proteomes" id="UP000799429">
    <property type="component" value="Unassembled WGS sequence"/>
</dbReference>
<dbReference type="OrthoDB" id="4863010at2759"/>
<dbReference type="SUPFAM" id="SSF53335">
    <property type="entry name" value="S-adenosyl-L-methionine-dependent methyltransferases"/>
    <property type="match status" value="1"/>
</dbReference>
<dbReference type="Pfam" id="PF13578">
    <property type="entry name" value="Methyltransf_24"/>
    <property type="match status" value="1"/>
</dbReference>
<keyword evidence="3" id="KW-0949">S-adenosyl-L-methionine</keyword>
<keyword evidence="1" id="KW-0489">Methyltransferase</keyword>
<evidence type="ECO:0000256" key="3">
    <source>
        <dbReference type="ARBA" id="ARBA00022691"/>
    </source>
</evidence>
<comment type="caution">
    <text evidence="5">The sequence shown here is derived from an EMBL/GenBank/DDBJ whole genome shotgun (WGS) entry which is preliminary data.</text>
</comment>
<comment type="similarity">
    <text evidence="4">Belongs to the class I-like SAM-binding methyltransferase superfamily. Cation-dependent O-methyltransferase family.</text>
</comment>
<protein>
    <submittedName>
        <fullName evidence="5">O-methyltransferase</fullName>
    </submittedName>
</protein>
<reference evidence="5" key="1">
    <citation type="journal article" date="2020" name="Stud. Mycol.">
        <title>101 Dothideomycetes genomes: a test case for predicting lifestyles and emergence of pathogens.</title>
        <authorList>
            <person name="Haridas S."/>
            <person name="Albert R."/>
            <person name="Binder M."/>
            <person name="Bloem J."/>
            <person name="Labutti K."/>
            <person name="Salamov A."/>
            <person name="Andreopoulos B."/>
            <person name="Baker S."/>
            <person name="Barry K."/>
            <person name="Bills G."/>
            <person name="Bluhm B."/>
            <person name="Cannon C."/>
            <person name="Castanera R."/>
            <person name="Culley D."/>
            <person name="Daum C."/>
            <person name="Ezra D."/>
            <person name="Gonzalez J."/>
            <person name="Henrissat B."/>
            <person name="Kuo A."/>
            <person name="Liang C."/>
            <person name="Lipzen A."/>
            <person name="Lutzoni F."/>
            <person name="Magnuson J."/>
            <person name="Mondo S."/>
            <person name="Nolan M."/>
            <person name="Ohm R."/>
            <person name="Pangilinan J."/>
            <person name="Park H.-J."/>
            <person name="Ramirez L."/>
            <person name="Alfaro M."/>
            <person name="Sun H."/>
            <person name="Tritt A."/>
            <person name="Yoshinaga Y."/>
            <person name="Zwiers L.-H."/>
            <person name="Turgeon B."/>
            <person name="Goodwin S."/>
            <person name="Spatafora J."/>
            <person name="Crous P."/>
            <person name="Grigoriev I."/>
        </authorList>
    </citation>
    <scope>NUCLEOTIDE SEQUENCE</scope>
    <source>
        <strain evidence="5">CBS 101060</strain>
    </source>
</reference>
<dbReference type="AlphaFoldDB" id="A0A9P4S3M6"/>
<name>A0A9P4S3M6_9PEZI</name>
<dbReference type="InterPro" id="IPR029063">
    <property type="entry name" value="SAM-dependent_MTases_sf"/>
</dbReference>
<keyword evidence="2" id="KW-0808">Transferase</keyword>
<dbReference type="GO" id="GO:0032259">
    <property type="term" value="P:methylation"/>
    <property type="evidence" value="ECO:0007669"/>
    <property type="project" value="UniProtKB-KW"/>
</dbReference>
<sequence>MSATSSPVRPSQHIADLLDRLHQSSLEQEESIPPAKLVAVKELYKTDPVTSSLALDDLMRDKFIALDRDKAEFVYQLVISSRSRYIVEAGTSYGVSTIYLALAVAEVEKLTGEKGWVIATEKEPEKAKKARENWEICGNAVAERINLREGDLEETLANDIETVDFLLLDIWPPVALPALKAVLPRLKPGALVVTDNTIQSASRYEELFSVLRDPKGNFRSSTLPFKGGLEVSVYMPEK</sequence>
<keyword evidence="6" id="KW-1185">Reference proteome</keyword>
<dbReference type="InterPro" id="IPR002935">
    <property type="entry name" value="SAM_O-MeTrfase"/>
</dbReference>
<dbReference type="CDD" id="cd02440">
    <property type="entry name" value="AdoMet_MTases"/>
    <property type="match status" value="1"/>
</dbReference>
<dbReference type="GO" id="GO:0008171">
    <property type="term" value="F:O-methyltransferase activity"/>
    <property type="evidence" value="ECO:0007669"/>
    <property type="project" value="InterPro"/>
</dbReference>
<accession>A0A9P4S3M6</accession>
<evidence type="ECO:0000313" key="6">
    <source>
        <dbReference type="Proteomes" id="UP000799429"/>
    </source>
</evidence>
<dbReference type="PROSITE" id="PS51682">
    <property type="entry name" value="SAM_OMT_I"/>
    <property type="match status" value="1"/>
</dbReference>
<evidence type="ECO:0000256" key="2">
    <source>
        <dbReference type="ARBA" id="ARBA00022679"/>
    </source>
</evidence>
<proteinExistence type="inferred from homology"/>
<dbReference type="PANTHER" id="PTHR43167">
    <property type="entry name" value="PUTATIVE (AFU_ORTHOLOGUE AFUA_6G01830)-RELATED"/>
    <property type="match status" value="1"/>
</dbReference>
<dbReference type="PANTHER" id="PTHR43167:SF1">
    <property type="entry name" value="PUTATIVE (AFU_ORTHOLOGUE AFUA_6G01830)-RELATED"/>
    <property type="match status" value="1"/>
</dbReference>
<evidence type="ECO:0000256" key="1">
    <source>
        <dbReference type="ARBA" id="ARBA00022603"/>
    </source>
</evidence>
<organism evidence="5 6">
    <name type="scientific">Patellaria atrata CBS 101060</name>
    <dbReference type="NCBI Taxonomy" id="1346257"/>
    <lineage>
        <taxon>Eukaryota</taxon>
        <taxon>Fungi</taxon>
        <taxon>Dikarya</taxon>
        <taxon>Ascomycota</taxon>
        <taxon>Pezizomycotina</taxon>
        <taxon>Dothideomycetes</taxon>
        <taxon>Dothideomycetes incertae sedis</taxon>
        <taxon>Patellariales</taxon>
        <taxon>Patellariaceae</taxon>
        <taxon>Patellaria</taxon>
    </lineage>
</organism>
<dbReference type="Gene3D" id="3.40.50.150">
    <property type="entry name" value="Vaccinia Virus protein VP39"/>
    <property type="match status" value="1"/>
</dbReference>
<dbReference type="EMBL" id="MU006117">
    <property type="protein sequence ID" value="KAF2834560.1"/>
    <property type="molecule type" value="Genomic_DNA"/>
</dbReference>
<evidence type="ECO:0000313" key="5">
    <source>
        <dbReference type="EMBL" id="KAF2834560.1"/>
    </source>
</evidence>
<evidence type="ECO:0000256" key="4">
    <source>
        <dbReference type="ARBA" id="ARBA00023453"/>
    </source>
</evidence>